<dbReference type="Proteomes" id="UP000236738">
    <property type="component" value="Unassembled WGS sequence"/>
</dbReference>
<dbReference type="OrthoDB" id="906679at2"/>
<dbReference type="GO" id="GO:0016020">
    <property type="term" value="C:membrane"/>
    <property type="evidence" value="ECO:0007669"/>
    <property type="project" value="InterPro"/>
</dbReference>
<name>A0A1H6APR8_9FLAO</name>
<protein>
    <submittedName>
        <fullName evidence="1">Putative Ig domain-containing protein</fullName>
    </submittedName>
</protein>
<organism evidence="1 2">
    <name type="scientific">Halpernia humi</name>
    <dbReference type="NCBI Taxonomy" id="493375"/>
    <lineage>
        <taxon>Bacteria</taxon>
        <taxon>Pseudomonadati</taxon>
        <taxon>Bacteroidota</taxon>
        <taxon>Flavobacteriia</taxon>
        <taxon>Flavobacteriales</taxon>
        <taxon>Weeksellaceae</taxon>
        <taxon>Chryseobacterium group</taxon>
        <taxon>Halpernia</taxon>
    </lineage>
</organism>
<reference evidence="2" key="1">
    <citation type="submission" date="2016-10" db="EMBL/GenBank/DDBJ databases">
        <authorList>
            <person name="Varghese N."/>
            <person name="Submissions S."/>
        </authorList>
    </citation>
    <scope>NUCLEOTIDE SEQUENCE [LARGE SCALE GENOMIC DNA]</scope>
    <source>
        <strain evidence="2">DSM 21580</strain>
    </source>
</reference>
<dbReference type="EMBL" id="FNUS01000006">
    <property type="protein sequence ID" value="SEG50521.1"/>
    <property type="molecule type" value="Genomic_DNA"/>
</dbReference>
<accession>A0A1H6APR8</accession>
<dbReference type="InterPro" id="IPR013783">
    <property type="entry name" value="Ig-like_fold"/>
</dbReference>
<evidence type="ECO:0000313" key="2">
    <source>
        <dbReference type="Proteomes" id="UP000236738"/>
    </source>
</evidence>
<dbReference type="Gene3D" id="2.60.40.10">
    <property type="entry name" value="Immunoglobulins"/>
    <property type="match status" value="1"/>
</dbReference>
<gene>
    <name evidence="1" type="ORF">SAMN05421847_2542</name>
</gene>
<proteinExistence type="predicted"/>
<dbReference type="GO" id="GO:0005509">
    <property type="term" value="F:calcium ion binding"/>
    <property type="evidence" value="ECO:0007669"/>
    <property type="project" value="InterPro"/>
</dbReference>
<dbReference type="SUPFAM" id="SSF49313">
    <property type="entry name" value="Cadherin-like"/>
    <property type="match status" value="1"/>
</dbReference>
<keyword evidence="2" id="KW-1185">Reference proteome</keyword>
<evidence type="ECO:0000313" key="1">
    <source>
        <dbReference type="EMBL" id="SEG50521.1"/>
    </source>
</evidence>
<dbReference type="InterPro" id="IPR015919">
    <property type="entry name" value="Cadherin-like_sf"/>
</dbReference>
<sequence>MKKNLYSDKGLYRLLMPINKGKKPFYKFFLLLFFTLSSAGVFGQITVSYSFTGGSTSGTVDSNISFITDKGNSANPPAIFSNQLRLYQNATKGGIIIITPINGAVISSVVVHASGTTGPAGYTADGVFVSNLAASTTYTMSGLSATSQVEFYQRDANSANRIYVDSFSVTYSIPATGKTSNGSGNWNTASTWLPSGVPTATDIVTIRPQDIVYNDVAGLQRKAATNVNGGFRVEQGSSVDSSVSGAVNFTYGAAGTLIFNNSSGTYGVNNSDTYWPVTDGPVNVTVINDGGITLNAARTVNGNFNTSSYIFNINNITIGTNGTLQLNSGYGFSGSVGPKYGSNSLLKYNSGGTPGRNVEWNQSSGTIGTTAGYPNNVQISNNTTLNFPNGSSGSFKANGNLVIDAGSSLYQDYGGSAGLIVGGNLNLNGILKLGNAFGGDFTLGGNWTNSGTFTSNNRAVFFNGTSNQTITGATTFDYLTINNSAGVTLANNVTNNKTLDFTNGKITLGANNLTIGNTGTIINFSNSKYIVTNGTGQLKQNVAASSVNFPVGPSASLYNPISVTNSGTSDVYGFRVSQGVADASDINLMVNDSWYVSEAVSGGGNLRVSPQWNAADEGSNFSAVTGDNFIELYSPSITSFPASVSGQSAALTNSGDNFTNTLSGTQYFSVSKRSAPVINSLLTATAYQTVAFTYNITATNSPTSFTATGLPTGLTVDTTTGIISGATSAAVGDYNVTITATNSRGTDSKILVITVAASPCFYEDFSSITSGSSTSTGGSGTVWGGNTNFPTNTKAYEAGGAVRLGSGSGIGSITSTALSGVSGNVVVSIDVKGWTTVEGDLKVTLNGVSQTAAYSATISDAFETKSFSFTSVPAGSTLEIETTTKRAFIDNVKISCTPIVKKYYKSRGTGGNWNSASSWDSSTDNITFTASTDVPTKDNANSIIIQNGQKITINSSGVSMTETTVQSGGTLEITTTDSFDLSGSNDKELIIEDGGSFLVNSAGTFTKPTGNAYALVKTGGKLIAGPNMTSGTSFSNAYLGRIEGLFYFGDQSICEWSCPNTVLGSSSPTDSDFFFPENVGDMPIFRISTLPMYPFGSSIDNIFYAVLEANANFSLTGSGSKTFNGGIKGTATVTQNSGSGKLILGDGSNIPVIGGSVTLNVLNTGLQLPNGAEVPIDANVLITSSAENNSINRQGGNLTVDGTLDITNMRITNTSTGGVVVNGTLRTANSGGLYGTGSAIVDGNLDLNNGSTIEYYATVNQEISSAPNYYNITFSGAGIKTTQGKIDVNIDGLVKITGTTTVDATSNLASTGSNNTAFTMDGGRLIIRTGGTQPNMQGNYNLTGGVVEFASTSATNIRTSSPPNQYYNVDVSGTNVKSGGKKFIVNNLLKLTTATAVLNIPDETDGNNPYVVTAKKGLQVVTDAVFHLGNNANLMQDDDAVNSGNILVDRIAILPNNGYNYWAAPVSGQPLLGNTFSPGTPDNRIFDYRESNDRFYGTGDTTFQIGKGYAIKGGTADDGTTPHRFNFKGVPNNGNLFTSTLNCTSCSSTNKDHGYNLIGNPYPSNLDFDLFWSSNQSSMYSTAYFWTNNTYTANQQGSNYSGANYAIYNGTGGNPAAYQGTSAGPTPTSSIKPGQGFIIQMKQAASLNFNNTMRNPAQSVFFNNKFTSEKDRFHLTLTSPSNISNVLLIGYVPGATDNYEGDFDADLIVEGSDSFYSKLGNSKLAIQGRNYPLLTTDVVPLGAVYYQTGSYKISLSDSEGIFKTEQDIYLKDKVLNQTINLSKQDYTFSAVKGTVDNRFEIIYKPEEVLSTGDVKQDHLKIYRDANDFVIKTSQKINELNLYDASARLIFTSNPDSVETKIDGNRLLNGVFVLKIKLISGEIITRKIRK</sequence>
<dbReference type="RefSeq" id="WP_103914399.1">
    <property type="nucleotide sequence ID" value="NZ_FNUS01000006.1"/>
</dbReference>